<dbReference type="GO" id="GO:0005886">
    <property type="term" value="C:plasma membrane"/>
    <property type="evidence" value="ECO:0007669"/>
    <property type="project" value="UniProtKB-SubCell"/>
</dbReference>
<evidence type="ECO:0000256" key="2">
    <source>
        <dbReference type="ARBA" id="ARBA00022475"/>
    </source>
</evidence>
<reference evidence="11" key="3">
    <citation type="journal article" date="2004" name="Trends Parasitol.">
        <title>The Anopheles gambiae genome: an update.</title>
        <authorList>
            <person name="Mongin E."/>
            <person name="Louis C."/>
            <person name="Holt R.A."/>
            <person name="Birney E."/>
            <person name="Collins F.H."/>
        </authorList>
    </citation>
    <scope>NUCLEOTIDE SEQUENCE</scope>
    <source>
        <strain evidence="11">PEST</strain>
    </source>
</reference>
<keyword evidence="2" id="KW-1003">Cell membrane</keyword>
<dbReference type="HOGENOM" id="CLU_040214_0_0_1"/>
<proteinExistence type="predicted"/>
<accession>Q7PFK7</accession>
<dbReference type="EMBL" id="AAAB01008835">
    <property type="protein sequence ID" value="EAA45275.3"/>
    <property type="molecule type" value="Genomic_DNA"/>
</dbReference>
<comment type="caution">
    <text evidence="11">The sequence shown here is derived from an EMBL/GenBank/DDBJ whole genome shotgun (WGS) entry which is preliminary data.</text>
</comment>
<keyword evidence="7 10" id="KW-0472">Membrane</keyword>
<reference evidence="11" key="4">
    <citation type="journal article" date="2007" name="Genome Biol.">
        <title>Update of the Anopheles gambiae PEST genome assembly.</title>
        <authorList>
            <person name="Sharakhova M.V."/>
            <person name="Hammond M.P."/>
            <person name="Lobo N.F."/>
            <person name="Krzywinski J."/>
            <person name="Unger M.F."/>
            <person name="Hillenmeyer M.E."/>
            <person name="Bruggner R.V."/>
            <person name="Birney E."/>
            <person name="Collins F.H."/>
        </authorList>
    </citation>
    <scope>NUCLEOTIDE SEQUENCE</scope>
    <source>
        <strain evidence="11">PEST</strain>
    </source>
</reference>
<dbReference type="GO" id="GO:0005549">
    <property type="term" value="F:odorant binding"/>
    <property type="evidence" value="ECO:0007669"/>
    <property type="project" value="InterPro"/>
</dbReference>
<dbReference type="PaxDb" id="7165-AGAP009391-PA"/>
<organism evidence="11">
    <name type="scientific">Anopheles gambiae</name>
    <name type="common">African malaria mosquito</name>
    <dbReference type="NCBI Taxonomy" id="7165"/>
    <lineage>
        <taxon>Eukaryota</taxon>
        <taxon>Metazoa</taxon>
        <taxon>Ecdysozoa</taxon>
        <taxon>Arthropoda</taxon>
        <taxon>Hexapoda</taxon>
        <taxon>Insecta</taxon>
        <taxon>Pterygota</taxon>
        <taxon>Neoptera</taxon>
        <taxon>Endopterygota</taxon>
        <taxon>Diptera</taxon>
        <taxon>Nematocera</taxon>
        <taxon>Culicoidea</taxon>
        <taxon>Culicidae</taxon>
        <taxon>Anophelinae</taxon>
        <taxon>Anopheles</taxon>
    </lineage>
</organism>
<dbReference type="eggNOG" id="ENOG502SVG4">
    <property type="taxonomic scope" value="Eukaryota"/>
</dbReference>
<keyword evidence="8" id="KW-0675">Receptor</keyword>
<evidence type="ECO:0000256" key="3">
    <source>
        <dbReference type="ARBA" id="ARBA00022606"/>
    </source>
</evidence>
<gene>
    <name evidence="11" type="primary">GPROR30</name>
    <name evidence="11" type="ORF">AgaP_AGAP009391</name>
</gene>
<evidence type="ECO:0000256" key="9">
    <source>
        <dbReference type="ARBA" id="ARBA00023224"/>
    </source>
</evidence>
<feature type="transmembrane region" description="Helical" evidence="10">
    <location>
        <begin position="179"/>
        <end position="200"/>
    </location>
</feature>
<evidence type="ECO:0000256" key="6">
    <source>
        <dbReference type="ARBA" id="ARBA00022989"/>
    </source>
</evidence>
<dbReference type="Pfam" id="PF02949">
    <property type="entry name" value="7tm_6"/>
    <property type="match status" value="1"/>
</dbReference>
<comment type="subcellular location">
    <subcellularLocation>
        <location evidence="1">Cell membrane</location>
        <topology evidence="1">Multi-pass membrane protein</topology>
    </subcellularLocation>
</comment>
<dbReference type="PANTHER" id="PTHR21137">
    <property type="entry name" value="ODORANT RECEPTOR"/>
    <property type="match status" value="1"/>
</dbReference>
<keyword evidence="5" id="KW-0552">Olfaction</keyword>
<dbReference type="PANTHER" id="PTHR21137:SF35">
    <property type="entry name" value="ODORANT RECEPTOR 19A-RELATED"/>
    <property type="match status" value="1"/>
</dbReference>
<dbReference type="VEuPathDB" id="VectorBase:AGAMI1_009168"/>
<evidence type="ECO:0000256" key="5">
    <source>
        <dbReference type="ARBA" id="ARBA00022725"/>
    </source>
</evidence>
<evidence type="ECO:0000313" key="11">
    <source>
        <dbReference type="EMBL" id="EAA45275.3"/>
    </source>
</evidence>
<protein>
    <submittedName>
        <fullName evidence="11">AGAP009391-PA</fullName>
    </submittedName>
</protein>
<evidence type="ECO:0000256" key="8">
    <source>
        <dbReference type="ARBA" id="ARBA00023170"/>
    </source>
</evidence>
<keyword evidence="6 10" id="KW-1133">Transmembrane helix</keyword>
<dbReference type="VEuPathDB" id="VectorBase:AGAMI1_000401"/>
<evidence type="ECO:0000256" key="4">
    <source>
        <dbReference type="ARBA" id="ARBA00022692"/>
    </source>
</evidence>
<dbReference type="SMR" id="Q7PFK7"/>
<evidence type="ECO:0000256" key="7">
    <source>
        <dbReference type="ARBA" id="ARBA00023136"/>
    </source>
</evidence>
<reference evidence="11" key="2">
    <citation type="submission" date="2002-03" db="EMBL/GenBank/DDBJ databases">
        <authorList>
            <consortium name="The Anopheles Genome Sequencing Consortium"/>
        </authorList>
    </citation>
    <scope>NUCLEOTIDE SEQUENCE</scope>
    <source>
        <strain evidence="11">PEST</strain>
    </source>
</reference>
<evidence type="ECO:0000256" key="10">
    <source>
        <dbReference type="SAM" id="Phobius"/>
    </source>
</evidence>
<feature type="transmembrane region" description="Helical" evidence="10">
    <location>
        <begin position="262"/>
        <end position="282"/>
    </location>
</feature>
<reference evidence="11" key="5">
    <citation type="submission" date="2011-05" db="EMBL/GenBank/DDBJ databases">
        <authorList>
            <consortium name="VectorBase"/>
        </authorList>
    </citation>
    <scope>NUCLEOTIDE SEQUENCE</scope>
    <source>
        <strain evidence="11">PEST</strain>
    </source>
</reference>
<reference evidence="11" key="1">
    <citation type="journal article" date="2002" name="Science">
        <title>The genome sequence of the malaria mosquito Anopheles gambiae.</title>
        <authorList>
            <person name="Holt R.A."/>
            <person name="Subramanian G.M."/>
            <person name="Halpern A."/>
            <person name="Sutton G.G."/>
            <person name="Charlab R."/>
            <person name="Nusskern D.R."/>
            <person name="Wincker P."/>
            <person name="Clark A.G."/>
            <person name="Ribeiro J.M."/>
            <person name="Wides R."/>
            <person name="Salzberg S.L."/>
            <person name="Loftus B."/>
            <person name="Yandell M."/>
            <person name="Majoros W.H."/>
            <person name="Rusch D.B."/>
            <person name="Lai Z."/>
            <person name="Kraft C.L."/>
            <person name="Abril J.F."/>
            <person name="Anthouard V."/>
            <person name="Arensburger P."/>
            <person name="Atkinson P.W."/>
            <person name="Baden H."/>
            <person name="de Berardinis V."/>
            <person name="Baldwin D."/>
            <person name="Benes V."/>
            <person name="Biedler J."/>
            <person name="Blass C."/>
            <person name="Bolanos R."/>
            <person name="Boscus D."/>
            <person name="Barnstead M."/>
            <person name="Cai S."/>
            <person name="Center A."/>
            <person name="Chaturverdi K."/>
            <person name="Christophides G.K."/>
            <person name="Chrystal M.A."/>
            <person name="Clamp M."/>
            <person name="Cravchik A."/>
            <person name="Curwen V."/>
            <person name="Dana A."/>
            <person name="Delcher A."/>
            <person name="Dew I."/>
            <person name="Evans C.A."/>
            <person name="Flanigan M."/>
            <person name="Grundschober-Freimoser A."/>
            <person name="Friedli L."/>
            <person name="Gu Z."/>
            <person name="Guan P."/>
            <person name="Guigo R."/>
            <person name="Hillenmeyer M.E."/>
            <person name="Hladun S.L."/>
            <person name="Hogan J.R."/>
            <person name="Hong Y.S."/>
            <person name="Hoover J."/>
            <person name="Jaillon O."/>
            <person name="Ke Z."/>
            <person name="Kodira C."/>
            <person name="Kokoza E."/>
            <person name="Koutsos A."/>
            <person name="Letunic I."/>
            <person name="Levitsky A."/>
            <person name="Liang Y."/>
            <person name="Lin J.J."/>
            <person name="Lobo N.F."/>
            <person name="Lopez J.R."/>
            <person name="Malek J.A."/>
            <person name="McIntosh T.C."/>
            <person name="Meister S."/>
            <person name="Miller J."/>
            <person name="Mobarry C."/>
            <person name="Mongin E."/>
            <person name="Murphy S.D."/>
            <person name="O'Brochta D.A."/>
            <person name="Pfannkoch C."/>
            <person name="Qi R."/>
            <person name="Regier M.A."/>
            <person name="Remington K."/>
            <person name="Shao H."/>
            <person name="Sharakhova M.V."/>
            <person name="Sitter C.D."/>
            <person name="Shetty J."/>
            <person name="Smith T.J."/>
            <person name="Strong R."/>
            <person name="Sun J."/>
            <person name="Thomasova D."/>
            <person name="Ton L.Q."/>
            <person name="Topalis P."/>
            <person name="Tu Z."/>
            <person name="Unger M.F."/>
            <person name="Walenz B."/>
            <person name="Wang A."/>
            <person name="Wang J."/>
            <person name="Wang M."/>
            <person name="Wang X."/>
            <person name="Woodford K.J."/>
            <person name="Wortman J.R."/>
            <person name="Wu M."/>
            <person name="Yao A."/>
            <person name="Zdobnov E.M."/>
            <person name="Zhang H."/>
            <person name="Zhao Q."/>
            <person name="Zhao S."/>
            <person name="Zhu S.C."/>
            <person name="Zhimulev I."/>
            <person name="Coluzzi M."/>
            <person name="della Torre A."/>
            <person name="Roth C.W."/>
            <person name="Louis C."/>
            <person name="Kalush F."/>
            <person name="Mural R.J."/>
            <person name="Myers E.W."/>
            <person name="Adams M.D."/>
            <person name="Smith H.O."/>
            <person name="Broder S."/>
            <person name="Gardner M.J."/>
            <person name="Fraser C.M."/>
            <person name="Birney E."/>
            <person name="Bork P."/>
            <person name="Brey P.T."/>
            <person name="Venter J.C."/>
            <person name="Weissenbach J."/>
            <person name="Kafatos F.C."/>
            <person name="Collins F.H."/>
            <person name="Hoffman S.L."/>
        </authorList>
    </citation>
    <scope>NUCLEOTIDE SEQUENCE [LARGE SCALE GENOMIC DNA]</scope>
    <source>
        <strain evidence="11">PEST</strain>
    </source>
</reference>
<keyword evidence="9" id="KW-0807">Transducer</keyword>
<dbReference type="AlphaFoldDB" id="Q7PFK7"/>
<dbReference type="VEuPathDB" id="VectorBase:AGAP009391"/>
<keyword evidence="3" id="KW-0716">Sensory transduction</keyword>
<dbReference type="GO" id="GO:0004984">
    <property type="term" value="F:olfactory receptor activity"/>
    <property type="evidence" value="ECO:0007669"/>
    <property type="project" value="InterPro"/>
</dbReference>
<sequence length="384" mass="44320">MKFFQIDDTREILPIGCRLLMLCGLPRSGRVNRRFWLLCVFFFVFGQIPRFLIKIDEPIALVRVGAEIVYSTYMFLQLIALYARRSDLYRLIDTLQKCVENPYPDDVRAFILITRDTINKSSVMYSKCFFAVCISYIIMPFMATSAVVVRNRRNQTGEREEYVMPTEMKFYYLDIRFNLLHYSLYFGAVSGLSVIGSLALCTKDVMDFSLIRTASMLFQATAQQIRNLPPGASQAKLEAIIHSHRSTLKCAAQLQNALNPALLIQITFCTAIWCLMLFYILLLGFTSKVMNVCLLLLVLTCETYSYCQLGTQFTSNAEEVLDELQQLARYDQSIPIQKQIYFMIHRSQTRIELTAGKLFPVNIAQFSEIVKKSYSYYLVLKDIF</sequence>
<keyword evidence="4 10" id="KW-0812">Transmembrane</keyword>
<dbReference type="InterPro" id="IPR004117">
    <property type="entry name" value="7tm6_olfct_rcpt"/>
</dbReference>
<feature type="transmembrane region" description="Helical" evidence="10">
    <location>
        <begin position="129"/>
        <end position="149"/>
    </location>
</feature>
<evidence type="ECO:0000256" key="1">
    <source>
        <dbReference type="ARBA" id="ARBA00004651"/>
    </source>
</evidence>
<dbReference type="PhylomeDB" id="Q7PFK7"/>
<name>Q7PFK7_ANOGA</name>
<feature type="transmembrane region" description="Helical" evidence="10">
    <location>
        <begin position="35"/>
        <end position="53"/>
    </location>
</feature>
<dbReference type="GO" id="GO:0007165">
    <property type="term" value="P:signal transduction"/>
    <property type="evidence" value="ECO:0007669"/>
    <property type="project" value="UniProtKB-KW"/>
</dbReference>